<keyword evidence="1" id="KW-1133">Transmembrane helix</keyword>
<proteinExistence type="predicted"/>
<dbReference type="EMBL" id="CP132970">
    <property type="protein sequence ID" value="XBW03357.1"/>
    <property type="molecule type" value="Genomic_DNA"/>
</dbReference>
<sequence length="149" mass="17010">MFEQYKLAVEMADRVSARRATANTFFFSIQAGLAVALGAFAVNTGTKDDPTPDRFVLTLAAIAGVLIACSWWMLLRSYRDLNSAKFAVINQLEAGHLQIHLFKDEWEHLKQDPVSSWRKRYAELGQIERLVPLLFAVLYAMLAIYVIWW</sequence>
<gene>
    <name evidence="2" type="ORF">RBB84_19025</name>
</gene>
<evidence type="ECO:0000313" key="2">
    <source>
        <dbReference type="EMBL" id="XBW03357.1"/>
    </source>
</evidence>
<name>A0AAU7UU02_9NOCA</name>
<protein>
    <recommendedName>
        <fullName evidence="3">Small integral membrane protein</fullName>
    </recommendedName>
</protein>
<feature type="transmembrane region" description="Helical" evidence="1">
    <location>
        <begin position="54"/>
        <end position="75"/>
    </location>
</feature>
<accession>A0AAU7UU02</accession>
<dbReference type="InterPro" id="IPR056918">
    <property type="entry name" value="8xMP"/>
</dbReference>
<dbReference type="AlphaFoldDB" id="A0AAU7UU02"/>
<reference evidence="2" key="1">
    <citation type="submission" date="2023-08" db="EMBL/GenBank/DDBJ databases">
        <title>The novel hydrolase IpcH responsible for the initial isoprocarb degradation step in Rhodococcus sp. D-6.</title>
        <authorList>
            <person name="Zhu Q."/>
        </authorList>
    </citation>
    <scope>NUCLEOTIDE SEQUENCE</scope>
    <source>
        <strain evidence="2">D-6</strain>
    </source>
</reference>
<feature type="transmembrane region" description="Helical" evidence="1">
    <location>
        <begin position="130"/>
        <end position="148"/>
    </location>
</feature>
<organism evidence="2">
    <name type="scientific">Rhodococcus sp. D-6</name>
    <dbReference type="NCBI Taxonomy" id="1387842"/>
    <lineage>
        <taxon>Bacteria</taxon>
        <taxon>Bacillati</taxon>
        <taxon>Actinomycetota</taxon>
        <taxon>Actinomycetes</taxon>
        <taxon>Mycobacteriales</taxon>
        <taxon>Nocardiaceae</taxon>
        <taxon>Rhodococcus</taxon>
    </lineage>
</organism>
<feature type="transmembrane region" description="Helical" evidence="1">
    <location>
        <begin position="20"/>
        <end position="42"/>
    </location>
</feature>
<keyword evidence="1" id="KW-0812">Transmembrane</keyword>
<dbReference type="RefSeq" id="WP_350246472.1">
    <property type="nucleotide sequence ID" value="NZ_CP132970.1"/>
</dbReference>
<evidence type="ECO:0008006" key="3">
    <source>
        <dbReference type="Google" id="ProtNLM"/>
    </source>
</evidence>
<keyword evidence="1" id="KW-0472">Membrane</keyword>
<dbReference type="Pfam" id="PF24838">
    <property type="entry name" value="8xMP"/>
    <property type="match status" value="1"/>
</dbReference>
<dbReference type="KEGG" id="rhox:RBB84_19025"/>
<evidence type="ECO:0000256" key="1">
    <source>
        <dbReference type="SAM" id="Phobius"/>
    </source>
</evidence>